<proteinExistence type="predicted"/>
<name>A0ABW3Y7K3_9ACTN</name>
<keyword evidence="3" id="KW-1185">Reference proteome</keyword>
<protein>
    <submittedName>
        <fullName evidence="2">YbdD/YjiX family protein</fullName>
    </submittedName>
</protein>
<sequence length="62" mass="7530">MRLLRVLRAVHWYLRELTGESAYDHYVQRHRNHGGGAPLLTRREFERQRARRRDDQPGIRCC</sequence>
<feature type="region of interest" description="Disordered" evidence="1">
    <location>
        <begin position="31"/>
        <end position="62"/>
    </location>
</feature>
<dbReference type="EMBL" id="JBHTMP010000001">
    <property type="protein sequence ID" value="MFD1319556.1"/>
    <property type="molecule type" value="Genomic_DNA"/>
</dbReference>
<dbReference type="Pfam" id="PF04328">
    <property type="entry name" value="Sel_put"/>
    <property type="match status" value="1"/>
</dbReference>
<evidence type="ECO:0000313" key="3">
    <source>
        <dbReference type="Proteomes" id="UP001597260"/>
    </source>
</evidence>
<dbReference type="RefSeq" id="WP_377565519.1">
    <property type="nucleotide sequence ID" value="NZ_JBHTMP010000001.1"/>
</dbReference>
<accession>A0ABW3Y7K3</accession>
<feature type="compositionally biased region" description="Basic and acidic residues" evidence="1">
    <location>
        <begin position="41"/>
        <end position="62"/>
    </location>
</feature>
<dbReference type="Proteomes" id="UP001597260">
    <property type="component" value="Unassembled WGS sequence"/>
</dbReference>
<evidence type="ECO:0000256" key="1">
    <source>
        <dbReference type="SAM" id="MobiDB-lite"/>
    </source>
</evidence>
<reference evidence="3" key="1">
    <citation type="journal article" date="2019" name="Int. J. Syst. Evol. Microbiol.">
        <title>The Global Catalogue of Microorganisms (GCM) 10K type strain sequencing project: providing services to taxonomists for standard genome sequencing and annotation.</title>
        <authorList>
            <consortium name="The Broad Institute Genomics Platform"/>
            <consortium name="The Broad Institute Genome Sequencing Center for Infectious Disease"/>
            <person name="Wu L."/>
            <person name="Ma J."/>
        </authorList>
    </citation>
    <scope>NUCLEOTIDE SEQUENCE [LARGE SCALE GENOMIC DNA]</scope>
    <source>
        <strain evidence="3">JCM 31037</strain>
    </source>
</reference>
<organism evidence="2 3">
    <name type="scientific">Micromonospora sonneratiae</name>
    <dbReference type="NCBI Taxonomy" id="1184706"/>
    <lineage>
        <taxon>Bacteria</taxon>
        <taxon>Bacillati</taxon>
        <taxon>Actinomycetota</taxon>
        <taxon>Actinomycetes</taxon>
        <taxon>Micromonosporales</taxon>
        <taxon>Micromonosporaceae</taxon>
        <taxon>Micromonospora</taxon>
    </lineage>
</organism>
<gene>
    <name evidence="2" type="ORF">ACFQ4H_00480</name>
</gene>
<comment type="caution">
    <text evidence="2">The sequence shown here is derived from an EMBL/GenBank/DDBJ whole genome shotgun (WGS) entry which is preliminary data.</text>
</comment>
<dbReference type="InterPro" id="IPR007423">
    <property type="entry name" value="Sel_put"/>
</dbReference>
<evidence type="ECO:0000313" key="2">
    <source>
        <dbReference type="EMBL" id="MFD1319556.1"/>
    </source>
</evidence>